<feature type="domain" description="Shikimate dehydrogenase substrate binding N-terminal" evidence="8">
    <location>
        <begin position="11"/>
        <end position="94"/>
    </location>
</feature>
<evidence type="ECO:0000256" key="3">
    <source>
        <dbReference type="ARBA" id="ARBA00022857"/>
    </source>
</evidence>
<reference evidence="9 10" key="1">
    <citation type="journal article" date="2021" name="MBio">
        <title>Poor Competitiveness of Bradyrhizobium in Pigeon Pea Root Colonization in Indian Soils.</title>
        <authorList>
            <person name="Chalasani D."/>
            <person name="Basu A."/>
            <person name="Pullabhotla S.V.S.R.N."/>
            <person name="Jorrin B."/>
            <person name="Neal A.L."/>
            <person name="Poole P.S."/>
            <person name="Podile A.R."/>
            <person name="Tkacz A."/>
        </authorList>
    </citation>
    <scope>NUCLEOTIDE SEQUENCE [LARGE SCALE GENOMIC DNA]</scope>
    <source>
        <strain evidence="9 10">HU44</strain>
    </source>
</reference>
<dbReference type="EMBL" id="JAEUAO010000003">
    <property type="protein sequence ID" value="MBW9064706.1"/>
    <property type="molecule type" value="Genomic_DNA"/>
</dbReference>
<dbReference type="PANTHER" id="PTHR21089">
    <property type="entry name" value="SHIKIMATE DEHYDROGENASE"/>
    <property type="match status" value="1"/>
</dbReference>
<dbReference type="EC" id="1.1.1.25" evidence="2"/>
<dbReference type="PANTHER" id="PTHR21089:SF1">
    <property type="entry name" value="BIFUNCTIONAL 3-DEHYDROQUINATE DEHYDRATASE_SHIKIMATE DEHYDROGENASE, CHLOROPLASTIC"/>
    <property type="match status" value="1"/>
</dbReference>
<dbReference type="InterPro" id="IPR022893">
    <property type="entry name" value="Shikimate_DH_fam"/>
</dbReference>
<accession>A0ABS7HBW5</accession>
<name>A0ABS7HBW5_9HYPH</name>
<evidence type="ECO:0000259" key="8">
    <source>
        <dbReference type="Pfam" id="PF08501"/>
    </source>
</evidence>
<dbReference type="InterPro" id="IPR046346">
    <property type="entry name" value="Aminoacid_DH-like_N_sf"/>
</dbReference>
<sequence>MISGKTRFVPLLAHPVHHVRTPALFNAECTRQELDMVMVPLDVRPDMLEHTVAGFRAMENVAGMVVTIPHKGSVAALCDRKVGAADLVGACNIIRRERDGSLTGGMFDGEGFVAGLRHQGFEPKGLRALLVGAGGAASGVAHALLQAGVAGLTIANRSRDKAEHLAGELARVFPDARISAGVSDPAGYDLVVNGTALGMHEGDALPVDVERLERGTIVAEVVMQPDMTPLLVAAEARGCRVHKGTNMIEQQVRLLVDFLK</sequence>
<keyword evidence="5" id="KW-0028">Amino-acid biosynthesis</keyword>
<evidence type="ECO:0000313" key="10">
    <source>
        <dbReference type="Proteomes" id="UP000757604"/>
    </source>
</evidence>
<evidence type="ECO:0000256" key="6">
    <source>
        <dbReference type="ARBA" id="ARBA00049442"/>
    </source>
</evidence>
<comment type="catalytic activity">
    <reaction evidence="6">
        <text>shikimate + NADP(+) = 3-dehydroshikimate + NADPH + H(+)</text>
        <dbReference type="Rhea" id="RHEA:17737"/>
        <dbReference type="ChEBI" id="CHEBI:15378"/>
        <dbReference type="ChEBI" id="CHEBI:16630"/>
        <dbReference type="ChEBI" id="CHEBI:36208"/>
        <dbReference type="ChEBI" id="CHEBI:57783"/>
        <dbReference type="ChEBI" id="CHEBI:58349"/>
        <dbReference type="EC" id="1.1.1.25"/>
    </reaction>
</comment>
<evidence type="ECO:0000256" key="5">
    <source>
        <dbReference type="ARBA" id="ARBA00023141"/>
    </source>
</evidence>
<dbReference type="Gene3D" id="3.40.50.10860">
    <property type="entry name" value="Leucine Dehydrogenase, chain A, domain 1"/>
    <property type="match status" value="1"/>
</dbReference>
<dbReference type="InterPro" id="IPR013708">
    <property type="entry name" value="Shikimate_DH-bd_N"/>
</dbReference>
<keyword evidence="10" id="KW-1185">Reference proteome</keyword>
<comment type="pathway">
    <text evidence="1">Metabolic intermediate biosynthesis; chorismate biosynthesis; chorismate from D-erythrose 4-phosphate and phosphoenolpyruvate: step 4/7.</text>
</comment>
<organism evidence="9 10">
    <name type="scientific">Rhizobium herbae</name>
    <dbReference type="NCBI Taxonomy" id="508661"/>
    <lineage>
        <taxon>Bacteria</taxon>
        <taxon>Pseudomonadati</taxon>
        <taxon>Pseudomonadota</taxon>
        <taxon>Alphaproteobacteria</taxon>
        <taxon>Hyphomicrobiales</taxon>
        <taxon>Rhizobiaceae</taxon>
        <taxon>Rhizobium/Agrobacterium group</taxon>
        <taxon>Rhizobium</taxon>
    </lineage>
</organism>
<keyword evidence="4" id="KW-0560">Oxidoreductase</keyword>
<evidence type="ECO:0000259" key="7">
    <source>
        <dbReference type="Pfam" id="PF01488"/>
    </source>
</evidence>
<protein>
    <recommendedName>
        <fullName evidence="2">shikimate dehydrogenase (NADP(+))</fullName>
        <ecNumber evidence="2">1.1.1.25</ecNumber>
    </recommendedName>
</protein>
<evidence type="ECO:0000256" key="2">
    <source>
        <dbReference type="ARBA" id="ARBA00012962"/>
    </source>
</evidence>
<comment type="caution">
    <text evidence="9">The sequence shown here is derived from an EMBL/GenBank/DDBJ whole genome shotgun (WGS) entry which is preliminary data.</text>
</comment>
<dbReference type="InterPro" id="IPR036291">
    <property type="entry name" value="NAD(P)-bd_dom_sf"/>
</dbReference>
<evidence type="ECO:0000256" key="4">
    <source>
        <dbReference type="ARBA" id="ARBA00023002"/>
    </source>
</evidence>
<evidence type="ECO:0000256" key="1">
    <source>
        <dbReference type="ARBA" id="ARBA00004871"/>
    </source>
</evidence>
<feature type="domain" description="Quinate/shikimate 5-dehydrogenase/glutamyl-tRNA reductase" evidence="7">
    <location>
        <begin position="124"/>
        <end position="172"/>
    </location>
</feature>
<dbReference type="Gene3D" id="3.40.50.720">
    <property type="entry name" value="NAD(P)-binding Rossmann-like Domain"/>
    <property type="match status" value="1"/>
</dbReference>
<dbReference type="InterPro" id="IPR006151">
    <property type="entry name" value="Shikm_DH/Glu-tRNA_Rdtase"/>
</dbReference>
<keyword evidence="3" id="KW-0521">NADP</keyword>
<evidence type="ECO:0000313" key="9">
    <source>
        <dbReference type="EMBL" id="MBW9064706.1"/>
    </source>
</evidence>
<dbReference type="Pfam" id="PF01488">
    <property type="entry name" value="Shikimate_DH"/>
    <property type="match status" value="1"/>
</dbReference>
<dbReference type="Pfam" id="PF08501">
    <property type="entry name" value="Shikimate_dh_N"/>
    <property type="match status" value="1"/>
</dbReference>
<dbReference type="SUPFAM" id="SSF53223">
    <property type="entry name" value="Aminoacid dehydrogenase-like, N-terminal domain"/>
    <property type="match status" value="1"/>
</dbReference>
<dbReference type="Proteomes" id="UP000757604">
    <property type="component" value="Unassembled WGS sequence"/>
</dbReference>
<proteinExistence type="predicted"/>
<gene>
    <name evidence="9" type="ORF">JNB71_15425</name>
</gene>
<dbReference type="CDD" id="cd01065">
    <property type="entry name" value="NAD_bind_Shikimate_DH"/>
    <property type="match status" value="1"/>
</dbReference>
<dbReference type="RefSeq" id="WP_220372674.1">
    <property type="nucleotide sequence ID" value="NZ_JAEUAO010000003.1"/>
</dbReference>
<keyword evidence="5" id="KW-0057">Aromatic amino acid biosynthesis</keyword>
<dbReference type="SUPFAM" id="SSF51735">
    <property type="entry name" value="NAD(P)-binding Rossmann-fold domains"/>
    <property type="match status" value="1"/>
</dbReference>